<evidence type="ECO:0000256" key="1">
    <source>
        <dbReference type="ARBA" id="ARBA00004651"/>
    </source>
</evidence>
<dbReference type="EMBL" id="BONY01000032">
    <property type="protein sequence ID" value="GIH07005.1"/>
    <property type="molecule type" value="Genomic_DNA"/>
</dbReference>
<comment type="caution">
    <text evidence="9">The sequence shown here is derived from an EMBL/GenBank/DDBJ whole genome shotgun (WGS) entry which is preliminary data.</text>
</comment>
<dbReference type="InterPro" id="IPR025937">
    <property type="entry name" value="PDGLE_dom"/>
</dbReference>
<keyword evidence="5 7" id="KW-1133">Transmembrane helix</keyword>
<evidence type="ECO:0000256" key="4">
    <source>
        <dbReference type="ARBA" id="ARBA00022692"/>
    </source>
</evidence>
<keyword evidence="2" id="KW-0813">Transport</keyword>
<dbReference type="Gene3D" id="1.10.1760.20">
    <property type="match status" value="1"/>
</dbReference>
<dbReference type="Pfam" id="PF13190">
    <property type="entry name" value="PDGLE"/>
    <property type="match status" value="1"/>
</dbReference>
<dbReference type="Proteomes" id="UP000612899">
    <property type="component" value="Unassembled WGS sequence"/>
</dbReference>
<dbReference type="AlphaFoldDB" id="A0A8J3QAM5"/>
<feature type="transmembrane region" description="Helical" evidence="7">
    <location>
        <begin position="43"/>
        <end position="62"/>
    </location>
</feature>
<evidence type="ECO:0000313" key="9">
    <source>
        <dbReference type="EMBL" id="GIH07005.1"/>
    </source>
</evidence>
<evidence type="ECO:0000256" key="6">
    <source>
        <dbReference type="ARBA" id="ARBA00023136"/>
    </source>
</evidence>
<organism evidence="9 10">
    <name type="scientific">Rhizocola hellebori</name>
    <dbReference type="NCBI Taxonomy" id="1392758"/>
    <lineage>
        <taxon>Bacteria</taxon>
        <taxon>Bacillati</taxon>
        <taxon>Actinomycetota</taxon>
        <taxon>Actinomycetes</taxon>
        <taxon>Micromonosporales</taxon>
        <taxon>Micromonosporaceae</taxon>
        <taxon>Rhizocola</taxon>
    </lineage>
</organism>
<dbReference type="GO" id="GO:0000041">
    <property type="term" value="P:transition metal ion transport"/>
    <property type="evidence" value="ECO:0007669"/>
    <property type="project" value="InterPro"/>
</dbReference>
<evidence type="ECO:0000256" key="7">
    <source>
        <dbReference type="SAM" id="Phobius"/>
    </source>
</evidence>
<keyword evidence="6 7" id="KW-0472">Membrane</keyword>
<feature type="domain" description="PDGLE" evidence="8">
    <location>
        <begin position="232"/>
        <end position="332"/>
    </location>
</feature>
<feature type="transmembrane region" description="Helical" evidence="7">
    <location>
        <begin position="234"/>
        <end position="253"/>
    </location>
</feature>
<keyword evidence="4 7" id="KW-0812">Transmembrane</keyword>
<keyword evidence="10" id="KW-1185">Reference proteome</keyword>
<accession>A0A8J3QAM5</accession>
<proteinExistence type="predicted"/>
<reference evidence="9" key="1">
    <citation type="submission" date="2021-01" db="EMBL/GenBank/DDBJ databases">
        <title>Whole genome shotgun sequence of Rhizocola hellebori NBRC 109834.</title>
        <authorList>
            <person name="Komaki H."/>
            <person name="Tamura T."/>
        </authorList>
    </citation>
    <scope>NUCLEOTIDE SEQUENCE</scope>
    <source>
        <strain evidence="9">NBRC 109834</strain>
    </source>
</reference>
<gene>
    <name evidence="9" type="ORF">Rhe02_50720</name>
</gene>
<dbReference type="GO" id="GO:0005886">
    <property type="term" value="C:plasma membrane"/>
    <property type="evidence" value="ECO:0007669"/>
    <property type="project" value="UniProtKB-SubCell"/>
</dbReference>
<keyword evidence="3" id="KW-1003">Cell membrane</keyword>
<evidence type="ECO:0000256" key="2">
    <source>
        <dbReference type="ARBA" id="ARBA00022448"/>
    </source>
</evidence>
<feature type="transmembrane region" description="Helical" evidence="7">
    <location>
        <begin position="139"/>
        <end position="158"/>
    </location>
</feature>
<evidence type="ECO:0000256" key="3">
    <source>
        <dbReference type="ARBA" id="ARBA00022475"/>
    </source>
</evidence>
<protein>
    <recommendedName>
        <fullName evidence="8">PDGLE domain-containing protein</fullName>
    </recommendedName>
</protein>
<dbReference type="InterPro" id="IPR002751">
    <property type="entry name" value="CbiM/NikMN"/>
</dbReference>
<feature type="transmembrane region" description="Helical" evidence="7">
    <location>
        <begin position="110"/>
        <end position="133"/>
    </location>
</feature>
<evidence type="ECO:0000259" key="8">
    <source>
        <dbReference type="Pfam" id="PF13190"/>
    </source>
</evidence>
<evidence type="ECO:0000313" key="10">
    <source>
        <dbReference type="Proteomes" id="UP000612899"/>
    </source>
</evidence>
<dbReference type="PANTHER" id="PTHR34229:SF1">
    <property type="entry name" value="METAL TRANSPORT PROTEIN HI_1621-RELATED"/>
    <property type="match status" value="1"/>
</dbReference>
<feature type="transmembrane region" description="Helical" evidence="7">
    <location>
        <begin position="82"/>
        <end position="103"/>
    </location>
</feature>
<dbReference type="Pfam" id="PF01891">
    <property type="entry name" value="CbiM"/>
    <property type="match status" value="1"/>
</dbReference>
<feature type="transmembrane region" description="Helical" evidence="7">
    <location>
        <begin position="309"/>
        <end position="330"/>
    </location>
</feature>
<dbReference type="PANTHER" id="PTHR34229">
    <property type="entry name" value="METAL TRANSPORT PROTEIN HI_1621-RELATED"/>
    <property type="match status" value="1"/>
</dbReference>
<comment type="subcellular location">
    <subcellularLocation>
        <location evidence="1">Cell membrane</location>
        <topology evidence="1">Multi-pass membrane protein</topology>
    </subcellularLocation>
</comment>
<feature type="transmembrane region" description="Helical" evidence="7">
    <location>
        <begin position="12"/>
        <end position="31"/>
    </location>
</feature>
<name>A0A8J3QAM5_9ACTN</name>
<evidence type="ECO:0000256" key="5">
    <source>
        <dbReference type="ARBA" id="ARBA00022989"/>
    </source>
</evidence>
<sequence length="338" mass="33815">MNVAMHISNGIINGPVSLAYAGVAVALLALCLNRSRQDLSDRLAPMAGLVAAFIFAVQMLNFPVLPGVSGHLLGGALAATLVGPWVGALCVSVVLIVQALIFADGGLSALGLNITNMALLGTAVGYLVVVGLMKLLPRSAFGVGAAVFAASVVSVVIASQGFVLQYALGGEVPLTIGFGEISAVMGGVHALIGLGEGTIAALAVVAVAKVRPDLVYALRGERLDGHAQASPKRLVVAGLLTAAVLAGGVSYFASSAPDGLDATTLRGCTVNAAGEITGGSCIAQSQGEHELSGGLLADYGINGVEGTTGIAGIIGVAVTFAVGLAIFQIVRRRRKARV</sequence>